<evidence type="ECO:0000313" key="1">
    <source>
        <dbReference type="EMBL" id="SMF78121.1"/>
    </source>
</evidence>
<organism evidence="1 2">
    <name type="scientific">Allosphingosinicella indica</name>
    <dbReference type="NCBI Taxonomy" id="941907"/>
    <lineage>
        <taxon>Bacteria</taxon>
        <taxon>Pseudomonadati</taxon>
        <taxon>Pseudomonadota</taxon>
        <taxon>Alphaproteobacteria</taxon>
        <taxon>Sphingomonadales</taxon>
        <taxon>Sphingomonadaceae</taxon>
        <taxon>Allosphingosinicella</taxon>
    </lineage>
</organism>
<dbReference type="EMBL" id="LT840185">
    <property type="protein sequence ID" value="SMF78121.1"/>
    <property type="molecule type" value="Genomic_DNA"/>
</dbReference>
<sequence>MTDARAPFADRFRADASIFVQAYDSATDQALIAMMSEADYRAASFLDERIMTQGRAAEWAGWDDLAAVSNGLRQDAQFIFHIGHVGSTLIARLLGELPGVLALREPLILRALAELARLKGRAESPWSPERFDRRVGDALGWLSRTFRQEQRALVKATSFASDVAPAVLRPGTKALFLYVNPATYMRTILAGENSVRELASLSASRLTRLHERIGAEPWRLWALSTGERAALAWACEMAALEAAANDDVLWMDFDAFLATPADVLMRIAGHFGEPLDAAEATRLTSGPIMQRYSKAPEHGYSAELRREVLAQAERDWAEELDRGARWIDAAGADHDLIGRALARAAAKRG</sequence>
<evidence type="ECO:0000313" key="2">
    <source>
        <dbReference type="Proteomes" id="UP000192934"/>
    </source>
</evidence>
<dbReference type="RefSeq" id="WP_085219208.1">
    <property type="nucleotide sequence ID" value="NZ_LT840185.1"/>
</dbReference>
<proteinExistence type="predicted"/>
<dbReference type="SUPFAM" id="SSF52540">
    <property type="entry name" value="P-loop containing nucleoside triphosphate hydrolases"/>
    <property type="match status" value="1"/>
</dbReference>
<keyword evidence="2" id="KW-1185">Reference proteome</keyword>
<dbReference type="OrthoDB" id="3397773at2"/>
<dbReference type="InterPro" id="IPR027417">
    <property type="entry name" value="P-loop_NTPase"/>
</dbReference>
<dbReference type="STRING" id="941907.SAMN06295910_2677"/>
<evidence type="ECO:0008006" key="3">
    <source>
        <dbReference type="Google" id="ProtNLM"/>
    </source>
</evidence>
<accession>A0A1X7H1P8</accession>
<gene>
    <name evidence="1" type="ORF">SAMN06295910_2677</name>
</gene>
<dbReference type="Proteomes" id="UP000192934">
    <property type="component" value="Chromosome I"/>
</dbReference>
<dbReference type="Gene3D" id="3.40.50.300">
    <property type="entry name" value="P-loop containing nucleotide triphosphate hydrolases"/>
    <property type="match status" value="1"/>
</dbReference>
<name>A0A1X7H1P8_9SPHN</name>
<reference evidence="2" key="1">
    <citation type="submission" date="2017-04" db="EMBL/GenBank/DDBJ databases">
        <authorList>
            <person name="Varghese N."/>
            <person name="Submissions S."/>
        </authorList>
    </citation>
    <scope>NUCLEOTIDE SEQUENCE [LARGE SCALE GENOMIC DNA]</scope>
    <source>
        <strain evidence="2">Dd16</strain>
    </source>
</reference>
<dbReference type="AlphaFoldDB" id="A0A1X7H1P8"/>
<protein>
    <recommendedName>
        <fullName evidence="3">Sulfotransferase family protein</fullName>
    </recommendedName>
</protein>